<dbReference type="Proteomes" id="UP000735302">
    <property type="component" value="Unassembled WGS sequence"/>
</dbReference>
<feature type="region of interest" description="Disordered" evidence="1">
    <location>
        <begin position="543"/>
        <end position="567"/>
    </location>
</feature>
<protein>
    <submittedName>
        <fullName evidence="3">Histone-lysine N-methyltransferase SETMAR</fullName>
    </submittedName>
</protein>
<evidence type="ECO:0000256" key="2">
    <source>
        <dbReference type="SAM" id="Phobius"/>
    </source>
</evidence>
<accession>A0AAV3Z1I8</accession>
<comment type="caution">
    <text evidence="3">The sequence shown here is derived from an EMBL/GenBank/DDBJ whole genome shotgun (WGS) entry which is preliminary data.</text>
</comment>
<reference evidence="3 4" key="1">
    <citation type="journal article" date="2021" name="Elife">
        <title>Chloroplast acquisition without the gene transfer in kleptoplastic sea slugs, Plakobranchus ocellatus.</title>
        <authorList>
            <person name="Maeda T."/>
            <person name="Takahashi S."/>
            <person name="Yoshida T."/>
            <person name="Shimamura S."/>
            <person name="Takaki Y."/>
            <person name="Nagai Y."/>
            <person name="Toyoda A."/>
            <person name="Suzuki Y."/>
            <person name="Arimoto A."/>
            <person name="Ishii H."/>
            <person name="Satoh N."/>
            <person name="Nishiyama T."/>
            <person name="Hasebe M."/>
            <person name="Maruyama T."/>
            <person name="Minagawa J."/>
            <person name="Obokata J."/>
            <person name="Shigenobu S."/>
        </authorList>
    </citation>
    <scope>NUCLEOTIDE SEQUENCE [LARGE SCALE GENOMIC DNA]</scope>
</reference>
<organism evidence="3 4">
    <name type="scientific">Plakobranchus ocellatus</name>
    <dbReference type="NCBI Taxonomy" id="259542"/>
    <lineage>
        <taxon>Eukaryota</taxon>
        <taxon>Metazoa</taxon>
        <taxon>Spiralia</taxon>
        <taxon>Lophotrochozoa</taxon>
        <taxon>Mollusca</taxon>
        <taxon>Gastropoda</taxon>
        <taxon>Heterobranchia</taxon>
        <taxon>Euthyneura</taxon>
        <taxon>Panpulmonata</taxon>
        <taxon>Sacoglossa</taxon>
        <taxon>Placobranchoidea</taxon>
        <taxon>Plakobranchidae</taxon>
        <taxon>Plakobranchus</taxon>
    </lineage>
</organism>
<dbReference type="EMBL" id="BLXT01001916">
    <property type="protein sequence ID" value="GFN89173.1"/>
    <property type="molecule type" value="Genomic_DNA"/>
</dbReference>
<feature type="region of interest" description="Disordered" evidence="1">
    <location>
        <begin position="586"/>
        <end position="607"/>
    </location>
</feature>
<name>A0AAV3Z1I8_9GAST</name>
<keyword evidence="2" id="KW-1133">Transmembrane helix</keyword>
<evidence type="ECO:0000256" key="1">
    <source>
        <dbReference type="SAM" id="MobiDB-lite"/>
    </source>
</evidence>
<feature type="transmembrane region" description="Helical" evidence="2">
    <location>
        <begin position="515"/>
        <end position="538"/>
    </location>
</feature>
<keyword evidence="2" id="KW-0472">Membrane</keyword>
<feature type="region of interest" description="Disordered" evidence="1">
    <location>
        <begin position="466"/>
        <end position="507"/>
    </location>
</feature>
<keyword evidence="4" id="KW-1185">Reference proteome</keyword>
<evidence type="ECO:0000313" key="4">
    <source>
        <dbReference type="Proteomes" id="UP000735302"/>
    </source>
</evidence>
<sequence>MARTSGSPMLGLRDRNSSAISCAAETWYEDRFFWRPHPTKRSTSISVTIDTQISEDMQDYSLLYLNNGTIFQYNFSILTSQYSMSLSKCADFIFFSEKYDLPWDSEYSRATANIFVLPAGRNISVNTCDMSVEGENMAYWTSESRESLWMGNSSSFLLATHNNFTLIMTFDDQKSKMGVYYLFLNTKWTKPPDFLILRETTEGEKGINVSFISLSGADHISTNSFFFGLGFRCYDMSSCTNGMEWTAVNQDSSFISEYHLYISLGERLSPPSPVGKNYLEWHQADFHIDGPASKPEGHIRVLLFPEGMEKHTVKVTTDVPELRRRMTYSIDVTWTEKLPDYLFFFPSLDFFGMKCKRDILCDNQLFFRIQKPSKWPIVELDIYFQQPQNFENYAIFLTDEYQMDFKIYRFSSDPPSDTTAVPSTDHTIATQSDSIAIISSDSTVATPSGPTVFTSSDSTVATPSGPTVFTSSDSTVATPSGPTVFTSSDSTVAVPSGPTVATPDRSDNTFSKNSVIVLLAVVAGACLLALVTVLPINIMRSRKVRSRSETDQQAATETSERRQSDGYEILPGERISGDYDHIVEETDQQAATESSERRQSDGYEVLPGERISGDYEHIVEERGLSDGYESMVNEDFPRNVLCDRNVSSSSHYQTISLENLETSPRGASALSQKNETLLKMSKSCGDLTSGKADTFEHADNRKTSTEQEPKLFCSTFGRQNNEEEEQPRLQWFMLRDSTDGDSFAGAFYSTEAEQCMELQDFSTRGRCSADADGECEYLTELDSSREHEDYLELIAD</sequence>
<proteinExistence type="predicted"/>
<keyword evidence="2" id="KW-0812">Transmembrane</keyword>
<gene>
    <name evidence="3" type="ORF">PoB_001567900</name>
</gene>
<dbReference type="AlphaFoldDB" id="A0AAV3Z1I8"/>
<feature type="compositionally biased region" description="Polar residues" evidence="1">
    <location>
        <begin position="466"/>
        <end position="493"/>
    </location>
</feature>
<evidence type="ECO:0000313" key="3">
    <source>
        <dbReference type="EMBL" id="GFN89173.1"/>
    </source>
</evidence>